<feature type="compositionally biased region" description="Basic and acidic residues" evidence="2">
    <location>
        <begin position="23"/>
        <end position="49"/>
    </location>
</feature>
<feature type="region of interest" description="Disordered" evidence="2">
    <location>
        <begin position="1"/>
        <end position="49"/>
    </location>
</feature>
<evidence type="ECO:0000313" key="3">
    <source>
        <dbReference type="EMBL" id="KAF1811316.1"/>
    </source>
</evidence>
<dbReference type="AlphaFoldDB" id="A0A6G1G063"/>
<name>A0A6G1G063_9PEZI</name>
<dbReference type="Proteomes" id="UP000504638">
    <property type="component" value="Unplaced"/>
</dbReference>
<dbReference type="Pfam" id="PF11176">
    <property type="entry name" value="Tma16"/>
    <property type="match status" value="1"/>
</dbReference>
<dbReference type="RefSeq" id="XP_033532947.1">
    <property type="nucleotide sequence ID" value="XM_033676535.1"/>
</dbReference>
<gene>
    <name evidence="3 5" type="ORF">P152DRAFT_399783</name>
</gene>
<evidence type="ECO:0000256" key="2">
    <source>
        <dbReference type="SAM" id="MobiDB-lite"/>
    </source>
</evidence>
<evidence type="ECO:0000256" key="1">
    <source>
        <dbReference type="ARBA" id="ARBA00034127"/>
    </source>
</evidence>
<protein>
    <recommendedName>
        <fullName evidence="6">Translation machinery-associated protein 16</fullName>
    </recommendedName>
</protein>
<reference evidence="5" key="2">
    <citation type="submission" date="2020-04" db="EMBL/GenBank/DDBJ databases">
        <authorList>
            <consortium name="NCBI Genome Project"/>
        </authorList>
    </citation>
    <scope>NUCLEOTIDE SEQUENCE</scope>
    <source>
        <strain evidence="5">CBS 781.70</strain>
    </source>
</reference>
<reference evidence="5" key="3">
    <citation type="submission" date="2025-04" db="UniProtKB">
        <authorList>
            <consortium name="RefSeq"/>
        </authorList>
    </citation>
    <scope>IDENTIFICATION</scope>
    <source>
        <strain evidence="5">CBS 781.70</strain>
    </source>
</reference>
<dbReference type="EMBL" id="ML975162">
    <property type="protein sequence ID" value="KAF1811316.1"/>
    <property type="molecule type" value="Genomic_DNA"/>
</dbReference>
<dbReference type="GO" id="GO:0005634">
    <property type="term" value="C:nucleus"/>
    <property type="evidence" value="ECO:0007669"/>
    <property type="project" value="TreeGrafter"/>
</dbReference>
<dbReference type="InterPro" id="IPR038356">
    <property type="entry name" value="Tma16_sf"/>
</dbReference>
<evidence type="ECO:0008006" key="6">
    <source>
        <dbReference type="Google" id="ProtNLM"/>
    </source>
</evidence>
<dbReference type="GeneID" id="54417105"/>
<evidence type="ECO:0000313" key="4">
    <source>
        <dbReference type="Proteomes" id="UP000504638"/>
    </source>
</evidence>
<dbReference type="PANTHER" id="PTHR13349:SF2">
    <property type="entry name" value="TRANSLATION MACHINERY-ASSOCIATED PROTEIN 16"/>
    <property type="match status" value="1"/>
</dbReference>
<dbReference type="InterPro" id="IPR021346">
    <property type="entry name" value="Tma16"/>
</dbReference>
<reference evidence="3 5" key="1">
    <citation type="submission" date="2020-01" db="EMBL/GenBank/DDBJ databases">
        <authorList>
            <consortium name="DOE Joint Genome Institute"/>
            <person name="Haridas S."/>
            <person name="Albert R."/>
            <person name="Binder M."/>
            <person name="Bloem J."/>
            <person name="Labutti K."/>
            <person name="Salamov A."/>
            <person name="Andreopoulos B."/>
            <person name="Baker S.E."/>
            <person name="Barry K."/>
            <person name="Bills G."/>
            <person name="Bluhm B.H."/>
            <person name="Cannon C."/>
            <person name="Castanera R."/>
            <person name="Culley D.E."/>
            <person name="Daum C."/>
            <person name="Ezra D."/>
            <person name="Gonzalez J.B."/>
            <person name="Henrissat B."/>
            <person name="Kuo A."/>
            <person name="Liang C."/>
            <person name="Lipzen A."/>
            <person name="Lutzoni F."/>
            <person name="Magnuson J."/>
            <person name="Mondo S."/>
            <person name="Nolan M."/>
            <person name="Ohm R."/>
            <person name="Pangilinan J."/>
            <person name="Park H.-J."/>
            <person name="Ramirez L."/>
            <person name="Alfaro M."/>
            <person name="Sun H."/>
            <person name="Tritt A."/>
            <person name="Yoshinaga Y."/>
            <person name="Zwiers L.-H."/>
            <person name="Turgeon B.G."/>
            <person name="Goodwin S.B."/>
            <person name="Spatafora J.W."/>
            <person name="Crous P.W."/>
            <person name="Grigoriev I.V."/>
        </authorList>
    </citation>
    <scope>NUCLEOTIDE SEQUENCE</scope>
    <source>
        <strain evidence="3 5">CBS 781.70</strain>
    </source>
</reference>
<accession>A0A6G1G063</accession>
<dbReference type="Gene3D" id="1.20.1440.170">
    <property type="entry name" value="Translation machinery-associated protein 16-like"/>
    <property type="match status" value="1"/>
</dbReference>
<evidence type="ECO:0000313" key="5">
    <source>
        <dbReference type="RefSeq" id="XP_033532947.1"/>
    </source>
</evidence>
<organism evidence="3">
    <name type="scientific">Eremomyces bilateralis CBS 781.70</name>
    <dbReference type="NCBI Taxonomy" id="1392243"/>
    <lineage>
        <taxon>Eukaryota</taxon>
        <taxon>Fungi</taxon>
        <taxon>Dikarya</taxon>
        <taxon>Ascomycota</taxon>
        <taxon>Pezizomycotina</taxon>
        <taxon>Dothideomycetes</taxon>
        <taxon>Dothideomycetes incertae sedis</taxon>
        <taxon>Eremomycetales</taxon>
        <taxon>Eremomycetaceae</taxon>
        <taxon>Eremomyces</taxon>
    </lineage>
</organism>
<keyword evidence="4" id="KW-1185">Reference proteome</keyword>
<sequence>MPPKSLNKVQKQIAKKKGASTALHEKSRDYRRLQRASAREEKVHKLVASRDKQNDSFLSRVAFFHGEAKLANRPQSISEMQDMIARYIERSANELASVKSERRPGRPPSIREHQLRMRIDQEQREYRSGFWMPDLEDPKNLEALLEWHGEWAGLAPMNFVRIYHDGTKKESTFPPNGQS</sequence>
<dbReference type="OrthoDB" id="270284at2759"/>
<dbReference type="PANTHER" id="PTHR13349">
    <property type="entry name" value="TRANSLATION MACHINERY-ASSOCIATED PROTEIN 16"/>
    <property type="match status" value="1"/>
</dbReference>
<proteinExistence type="inferred from homology"/>
<comment type="similarity">
    <text evidence="1">Belongs to the TMA16 family.</text>
</comment>